<evidence type="ECO:0000313" key="2">
    <source>
        <dbReference type="EMBL" id="GEU38314.1"/>
    </source>
</evidence>
<sequence length="475" mass="51645">MAIFTILISLNSSEESVGTPFGEVRLFDRIPTTVPATTPIINPLVIHDNTSLIPTKTPTISPITSTIPPTAPTIQYTSPFIHTDSFDDDTPKTPPSPTYEIPPVKVAIPTIQILPTPFSIRRRRVTIVSPEQPTPYGQLYRYHPNRPVYTMTARKRVGPLPTHRLAVRHSVDYSSSDYFTSNDSSKDSPSDSSSDMSSDSSLDALSDSSSVPSIPYSFVAITERPSYSSSAGPSQKRSRSPTTSVPISLPVPKALSSVRTDLLPPRKRIKSFDSVTDLQVSLDGSSKSSVPRKTGARVDINARGSDEPYLEPDINPEVQAEIDTRVVVETVAREEEEEAIEVAYETLGDLDCRTMPTRSEATMTREAVYNLIVRQVAEALEARDAARNLEPLAEGGDEQGAKNSDDYEGGNRGGDGNGNRSRGVNGNGNRGGNDNQNVNGNGNENGGGNGCDNHNVNFRGFMHVARECTYEDFLK</sequence>
<feature type="region of interest" description="Disordered" evidence="1">
    <location>
        <begin position="176"/>
        <end position="210"/>
    </location>
</feature>
<feature type="region of interest" description="Disordered" evidence="1">
    <location>
        <begin position="389"/>
        <end position="446"/>
    </location>
</feature>
<accession>A0A6L2JRS5</accession>
<evidence type="ECO:0000256" key="1">
    <source>
        <dbReference type="SAM" id="MobiDB-lite"/>
    </source>
</evidence>
<name>A0A6L2JRS5_TANCI</name>
<reference evidence="2" key="1">
    <citation type="journal article" date="2019" name="Sci. Rep.">
        <title>Draft genome of Tanacetum cinerariifolium, the natural source of mosquito coil.</title>
        <authorList>
            <person name="Yamashiro T."/>
            <person name="Shiraishi A."/>
            <person name="Satake H."/>
            <person name="Nakayama K."/>
        </authorList>
    </citation>
    <scope>NUCLEOTIDE SEQUENCE</scope>
</reference>
<gene>
    <name evidence="2" type="ORF">Tci_010292</name>
</gene>
<protein>
    <submittedName>
        <fullName evidence="2">Uncharacterized protein</fullName>
    </submittedName>
</protein>
<dbReference type="AlphaFoldDB" id="A0A6L2JRS5"/>
<feature type="compositionally biased region" description="Low complexity" evidence="1">
    <location>
        <begin position="432"/>
        <end position="442"/>
    </location>
</feature>
<feature type="compositionally biased region" description="Polar residues" evidence="1">
    <location>
        <begin position="225"/>
        <end position="246"/>
    </location>
</feature>
<feature type="region of interest" description="Disordered" evidence="1">
    <location>
        <begin position="225"/>
        <end position="249"/>
    </location>
</feature>
<dbReference type="EMBL" id="BKCJ010001038">
    <property type="protein sequence ID" value="GEU38314.1"/>
    <property type="molecule type" value="Genomic_DNA"/>
</dbReference>
<proteinExistence type="predicted"/>
<feature type="compositionally biased region" description="Low complexity" evidence="1">
    <location>
        <begin position="190"/>
        <end position="210"/>
    </location>
</feature>
<comment type="caution">
    <text evidence="2">The sequence shown here is derived from an EMBL/GenBank/DDBJ whole genome shotgun (WGS) entry which is preliminary data.</text>
</comment>
<organism evidence="2">
    <name type="scientific">Tanacetum cinerariifolium</name>
    <name type="common">Dalmatian daisy</name>
    <name type="synonym">Chrysanthemum cinerariifolium</name>
    <dbReference type="NCBI Taxonomy" id="118510"/>
    <lineage>
        <taxon>Eukaryota</taxon>
        <taxon>Viridiplantae</taxon>
        <taxon>Streptophyta</taxon>
        <taxon>Embryophyta</taxon>
        <taxon>Tracheophyta</taxon>
        <taxon>Spermatophyta</taxon>
        <taxon>Magnoliopsida</taxon>
        <taxon>eudicotyledons</taxon>
        <taxon>Gunneridae</taxon>
        <taxon>Pentapetalae</taxon>
        <taxon>asterids</taxon>
        <taxon>campanulids</taxon>
        <taxon>Asterales</taxon>
        <taxon>Asteraceae</taxon>
        <taxon>Asteroideae</taxon>
        <taxon>Anthemideae</taxon>
        <taxon>Anthemidinae</taxon>
        <taxon>Tanacetum</taxon>
    </lineage>
</organism>